<evidence type="ECO:0000313" key="4">
    <source>
        <dbReference type="Proteomes" id="UP001150904"/>
    </source>
</evidence>
<dbReference type="GO" id="GO:0003779">
    <property type="term" value="F:actin binding"/>
    <property type="evidence" value="ECO:0007669"/>
    <property type="project" value="InterPro"/>
</dbReference>
<evidence type="ECO:0000256" key="1">
    <source>
        <dbReference type="SAM" id="MobiDB-lite"/>
    </source>
</evidence>
<dbReference type="AlphaFoldDB" id="A0A9W9NGG3"/>
<protein>
    <submittedName>
        <fullName evidence="3">Basic proline-rich protein</fullName>
    </submittedName>
</protein>
<keyword evidence="4" id="KW-1185">Reference proteome</keyword>
<reference evidence="3" key="2">
    <citation type="journal article" date="2023" name="IMA Fungus">
        <title>Comparative genomic study of the Penicillium genus elucidates a diverse pangenome and 15 lateral gene transfer events.</title>
        <authorList>
            <person name="Petersen C."/>
            <person name="Sorensen T."/>
            <person name="Nielsen M.R."/>
            <person name="Sondergaard T.E."/>
            <person name="Sorensen J.L."/>
            <person name="Fitzpatrick D.A."/>
            <person name="Frisvad J.C."/>
            <person name="Nielsen K.L."/>
        </authorList>
    </citation>
    <scope>NUCLEOTIDE SEQUENCE</scope>
    <source>
        <strain evidence="3">IBT 15544</strain>
    </source>
</reference>
<feature type="compositionally biased region" description="Pro residues" evidence="1">
    <location>
        <begin position="173"/>
        <end position="194"/>
    </location>
</feature>
<dbReference type="GeneID" id="83175943"/>
<proteinExistence type="predicted"/>
<dbReference type="RefSeq" id="XP_058314054.1">
    <property type="nucleotide sequence ID" value="XM_058448643.1"/>
</dbReference>
<evidence type="ECO:0000313" key="3">
    <source>
        <dbReference type="EMBL" id="KAJ5219481.1"/>
    </source>
</evidence>
<dbReference type="InterPro" id="IPR003124">
    <property type="entry name" value="WH2_dom"/>
</dbReference>
<feature type="region of interest" description="Disordered" evidence="1">
    <location>
        <begin position="1"/>
        <end position="23"/>
    </location>
</feature>
<feature type="compositionally biased region" description="Polar residues" evidence="1">
    <location>
        <begin position="161"/>
        <end position="170"/>
    </location>
</feature>
<feature type="compositionally biased region" description="Pro residues" evidence="1">
    <location>
        <begin position="1"/>
        <end position="13"/>
    </location>
</feature>
<feature type="region of interest" description="Disordered" evidence="1">
    <location>
        <begin position="288"/>
        <end position="307"/>
    </location>
</feature>
<comment type="caution">
    <text evidence="3">The sequence shown here is derived from an EMBL/GenBank/DDBJ whole genome shotgun (WGS) entry which is preliminary data.</text>
</comment>
<accession>A0A9W9NGG3</accession>
<dbReference type="EMBL" id="JAPQKR010000004">
    <property type="protein sequence ID" value="KAJ5219481.1"/>
    <property type="molecule type" value="Genomic_DNA"/>
</dbReference>
<gene>
    <name evidence="3" type="ORF">N7498_001580</name>
</gene>
<name>A0A9W9NGG3_9EURO</name>
<organism evidence="3 4">
    <name type="scientific">Penicillium cinerascens</name>
    <dbReference type="NCBI Taxonomy" id="70096"/>
    <lineage>
        <taxon>Eukaryota</taxon>
        <taxon>Fungi</taxon>
        <taxon>Dikarya</taxon>
        <taxon>Ascomycota</taxon>
        <taxon>Pezizomycotina</taxon>
        <taxon>Eurotiomycetes</taxon>
        <taxon>Eurotiomycetidae</taxon>
        <taxon>Eurotiales</taxon>
        <taxon>Aspergillaceae</taxon>
        <taxon>Penicillium</taxon>
    </lineage>
</organism>
<feature type="compositionally biased region" description="Basic and acidic residues" evidence="1">
    <location>
        <begin position="92"/>
        <end position="105"/>
    </location>
</feature>
<dbReference type="Pfam" id="PF02205">
    <property type="entry name" value="WH2"/>
    <property type="match status" value="1"/>
</dbReference>
<feature type="region of interest" description="Disordered" evidence="1">
    <location>
        <begin position="42"/>
        <end position="198"/>
    </location>
</feature>
<dbReference type="Proteomes" id="UP001150904">
    <property type="component" value="Unassembled WGS sequence"/>
</dbReference>
<dbReference type="OrthoDB" id="2430277at2759"/>
<evidence type="ECO:0000259" key="2">
    <source>
        <dbReference type="Pfam" id="PF02205"/>
    </source>
</evidence>
<feature type="domain" description="WH2" evidence="2">
    <location>
        <begin position="39"/>
        <end position="57"/>
    </location>
</feature>
<feature type="compositionally biased region" description="Pro residues" evidence="1">
    <location>
        <begin position="128"/>
        <end position="145"/>
    </location>
</feature>
<sequence>MPPPPPPPPPPPGGLGGPPHHLLQLYRPGLRKVKALYYSDIHKGTRLKKATTNDRSAPIIRNSGGGSAAPPMGAAPPVPGIRPPPTGLAPRSRLDRPPTDYEATVKDVSPGACCSTSKTSRRPRLPGARPPPPPSTESSPAPPINPLVASLKKVPPRPGSRPSSTISSATAPEIPPPRAPPPPPGVGRAPPPPVSRNHLHPLPLLLQLVQRCHLLPPNYNKPAPPSRYSGRSLLLLLHLEHLHHSPRRLPAVLWDTHHRHHQLQHQQLPLHLHQFLLQALLPRPHAYTLTNGGSSHAPAQTPSTNGHINIVDPRFKFPGDAMLPAPRRFTKTLPVKYRAGKN</sequence>
<reference evidence="3" key="1">
    <citation type="submission" date="2022-12" db="EMBL/GenBank/DDBJ databases">
        <authorList>
            <person name="Petersen C."/>
        </authorList>
    </citation>
    <scope>NUCLEOTIDE SEQUENCE</scope>
    <source>
        <strain evidence="3">IBT 15544</strain>
    </source>
</reference>
<feature type="compositionally biased region" description="Pro residues" evidence="1">
    <location>
        <begin position="73"/>
        <end position="87"/>
    </location>
</feature>